<evidence type="ECO:0000256" key="3">
    <source>
        <dbReference type="ARBA" id="ARBA00022676"/>
    </source>
</evidence>
<dbReference type="PANTHER" id="PTHR11214">
    <property type="entry name" value="BETA-1,3-N-ACETYLGLUCOSAMINYLTRANSFERASE"/>
    <property type="match status" value="1"/>
</dbReference>
<protein>
    <recommendedName>
        <fullName evidence="11">Hexosyltransferase</fullName>
        <ecNumber evidence="11">2.4.1.-</ecNumber>
    </recommendedName>
</protein>
<keyword evidence="7" id="KW-1133">Transmembrane helix</keyword>
<reference evidence="13" key="1">
    <citation type="submission" date="2023-01" db="EMBL/GenBank/DDBJ databases">
        <title>Key to firefly adult light organ development and bioluminescence: homeobox transcription factors regulate luciferase expression and transportation to peroxisome.</title>
        <authorList>
            <person name="Fu X."/>
        </authorList>
    </citation>
    <scope>NUCLEOTIDE SEQUENCE [LARGE SCALE GENOMIC DNA]</scope>
</reference>
<gene>
    <name evidence="12" type="ORF">RN001_009779</name>
</gene>
<dbReference type="InterPro" id="IPR002659">
    <property type="entry name" value="Glyco_trans_31"/>
</dbReference>
<accession>A0AAN7SN10</accession>
<comment type="caution">
    <text evidence="12">The sequence shown here is derived from an EMBL/GenBank/DDBJ whole genome shotgun (WGS) entry which is preliminary data.</text>
</comment>
<keyword evidence="5" id="KW-0812">Transmembrane</keyword>
<organism evidence="12 13">
    <name type="scientific">Aquatica leii</name>
    <dbReference type="NCBI Taxonomy" id="1421715"/>
    <lineage>
        <taxon>Eukaryota</taxon>
        <taxon>Metazoa</taxon>
        <taxon>Ecdysozoa</taxon>
        <taxon>Arthropoda</taxon>
        <taxon>Hexapoda</taxon>
        <taxon>Insecta</taxon>
        <taxon>Pterygota</taxon>
        <taxon>Neoptera</taxon>
        <taxon>Endopterygota</taxon>
        <taxon>Coleoptera</taxon>
        <taxon>Polyphaga</taxon>
        <taxon>Elateriformia</taxon>
        <taxon>Elateroidea</taxon>
        <taxon>Lampyridae</taxon>
        <taxon>Luciolinae</taxon>
        <taxon>Aquatica</taxon>
    </lineage>
</organism>
<dbReference type="AlphaFoldDB" id="A0AAN7SN10"/>
<evidence type="ECO:0000256" key="7">
    <source>
        <dbReference type="ARBA" id="ARBA00022989"/>
    </source>
</evidence>
<evidence type="ECO:0000256" key="11">
    <source>
        <dbReference type="RuleBase" id="RU363063"/>
    </source>
</evidence>
<evidence type="ECO:0000256" key="6">
    <source>
        <dbReference type="ARBA" id="ARBA00022968"/>
    </source>
</evidence>
<keyword evidence="10" id="KW-0325">Glycoprotein</keyword>
<dbReference type="EC" id="2.4.1.-" evidence="11"/>
<evidence type="ECO:0000313" key="12">
    <source>
        <dbReference type="EMBL" id="KAK4877273.1"/>
    </source>
</evidence>
<dbReference type="Proteomes" id="UP001353858">
    <property type="component" value="Unassembled WGS sequence"/>
</dbReference>
<evidence type="ECO:0000256" key="9">
    <source>
        <dbReference type="ARBA" id="ARBA00023136"/>
    </source>
</evidence>
<keyword evidence="13" id="KW-1185">Reference proteome</keyword>
<evidence type="ECO:0000256" key="1">
    <source>
        <dbReference type="ARBA" id="ARBA00004323"/>
    </source>
</evidence>
<proteinExistence type="inferred from homology"/>
<dbReference type="PANTHER" id="PTHR11214:SF376">
    <property type="entry name" value="HEXOSYLTRANSFERASE"/>
    <property type="match status" value="1"/>
</dbReference>
<evidence type="ECO:0000256" key="8">
    <source>
        <dbReference type="ARBA" id="ARBA00023034"/>
    </source>
</evidence>
<keyword evidence="6" id="KW-0735">Signal-anchor</keyword>
<comment type="similarity">
    <text evidence="2 11">Belongs to the glycosyltransferase 31 family.</text>
</comment>
<dbReference type="FunFam" id="3.90.550.50:FF:000001">
    <property type="entry name" value="Hexosyltransferase"/>
    <property type="match status" value="1"/>
</dbReference>
<evidence type="ECO:0000313" key="13">
    <source>
        <dbReference type="Proteomes" id="UP001353858"/>
    </source>
</evidence>
<dbReference type="GO" id="GO:0016758">
    <property type="term" value="F:hexosyltransferase activity"/>
    <property type="evidence" value="ECO:0007669"/>
    <property type="project" value="InterPro"/>
</dbReference>
<evidence type="ECO:0000256" key="4">
    <source>
        <dbReference type="ARBA" id="ARBA00022679"/>
    </source>
</evidence>
<name>A0AAN7SN10_9COLE</name>
<keyword evidence="4" id="KW-0808">Transferase</keyword>
<keyword evidence="8 11" id="KW-0333">Golgi apparatus</keyword>
<comment type="subcellular location">
    <subcellularLocation>
        <location evidence="1 11">Golgi apparatus membrane</location>
        <topology evidence="1 11">Single-pass type II membrane protein</topology>
    </subcellularLocation>
</comment>
<evidence type="ECO:0000256" key="2">
    <source>
        <dbReference type="ARBA" id="ARBA00008661"/>
    </source>
</evidence>
<evidence type="ECO:0000256" key="10">
    <source>
        <dbReference type="ARBA" id="ARBA00023180"/>
    </source>
</evidence>
<dbReference type="GO" id="GO:0000139">
    <property type="term" value="C:Golgi membrane"/>
    <property type="evidence" value="ECO:0007669"/>
    <property type="project" value="UniProtKB-SubCell"/>
</dbReference>
<dbReference type="Gene3D" id="3.90.550.50">
    <property type="match status" value="1"/>
</dbReference>
<keyword evidence="9" id="KW-0472">Membrane</keyword>
<dbReference type="Pfam" id="PF01762">
    <property type="entry name" value="Galactosyl_T"/>
    <property type="match status" value="1"/>
</dbReference>
<sequence length="346" mass="39956">METLPKSDYTKLMNISFFKFNLLNNCTSAPLLLILVHTAPVNYNRRKSIRETWGNKQAQVAVLFMLGSVTDAKVQRRLEEENKKYNDIIQGSFIDVYRNITYKHVMTLKYAIYHCPQAKYILKTDDDVFVNMPTMLDFLTLDLSPNGAKGLLLCSKQATAAVSRSYRSKWRVSFTEYEERYYPPYCPGWIIMYSPDVVFTLYREVQKSKYFWIDDVLITGFIRSKQNIMISDISSLVLHGKTMKKVFAHERRIANTPMFLFGPVNLSVKDIYRLNEVVKNGTSYKFLLHGGVCATTTAQNVNHKYNLTIGYFRRGVGATLKNFFRLFKNRIIASPSGATSTYRQSN</sequence>
<dbReference type="GO" id="GO:0006493">
    <property type="term" value="P:protein O-linked glycosylation"/>
    <property type="evidence" value="ECO:0007669"/>
    <property type="project" value="TreeGrafter"/>
</dbReference>
<evidence type="ECO:0000256" key="5">
    <source>
        <dbReference type="ARBA" id="ARBA00022692"/>
    </source>
</evidence>
<dbReference type="EMBL" id="JARPUR010000004">
    <property type="protein sequence ID" value="KAK4877273.1"/>
    <property type="molecule type" value="Genomic_DNA"/>
</dbReference>
<keyword evidence="3 11" id="KW-0328">Glycosyltransferase</keyword>